<evidence type="ECO:0000256" key="1">
    <source>
        <dbReference type="ARBA" id="ARBA00022574"/>
    </source>
</evidence>
<dbReference type="PRINTS" id="PR00320">
    <property type="entry name" value="GPROTEINBRPT"/>
</dbReference>
<dbReference type="Gene3D" id="2.130.10.10">
    <property type="entry name" value="YVTN repeat-like/Quinoprotein amine dehydrogenase"/>
    <property type="match status" value="1"/>
</dbReference>
<protein>
    <submittedName>
        <fullName evidence="5">WD repeat-containing protein-like</fullName>
    </submittedName>
</protein>
<dbReference type="SMART" id="SM00320">
    <property type="entry name" value="WD40"/>
    <property type="match status" value="7"/>
</dbReference>
<dbReference type="PROSITE" id="PS50294">
    <property type="entry name" value="WD_REPEATS_REGION"/>
    <property type="match status" value="3"/>
</dbReference>
<dbReference type="PANTHER" id="PTHR14221:SF57">
    <property type="entry name" value="TRANSDUCIN_WD40 REPEAT-LIKE SUPERFAMILY PROTEIN"/>
    <property type="match status" value="1"/>
</dbReference>
<dbReference type="InterPro" id="IPR036322">
    <property type="entry name" value="WD40_repeat_dom_sf"/>
</dbReference>
<accession>A0AAX6IJD7</accession>
<dbReference type="InterPro" id="IPR001680">
    <property type="entry name" value="WD40_rpt"/>
</dbReference>
<keyword evidence="6" id="KW-1185">Reference proteome</keyword>
<dbReference type="EMBL" id="JANAVB010001399">
    <property type="protein sequence ID" value="KAJ6852907.1"/>
    <property type="molecule type" value="Genomic_DNA"/>
</dbReference>
<gene>
    <name evidence="5" type="ORF">M6B38_252925</name>
</gene>
<dbReference type="Pfam" id="PF00400">
    <property type="entry name" value="WD40"/>
    <property type="match status" value="4"/>
</dbReference>
<feature type="repeat" description="WD" evidence="3">
    <location>
        <begin position="247"/>
        <end position="288"/>
    </location>
</feature>
<evidence type="ECO:0000313" key="6">
    <source>
        <dbReference type="Proteomes" id="UP001140949"/>
    </source>
</evidence>
<proteinExistence type="predicted"/>
<evidence type="ECO:0000313" key="5">
    <source>
        <dbReference type="EMBL" id="KAJ6852907.1"/>
    </source>
</evidence>
<feature type="repeat" description="WD" evidence="3">
    <location>
        <begin position="376"/>
        <end position="408"/>
    </location>
</feature>
<organism evidence="5 6">
    <name type="scientific">Iris pallida</name>
    <name type="common">Sweet iris</name>
    <dbReference type="NCBI Taxonomy" id="29817"/>
    <lineage>
        <taxon>Eukaryota</taxon>
        <taxon>Viridiplantae</taxon>
        <taxon>Streptophyta</taxon>
        <taxon>Embryophyta</taxon>
        <taxon>Tracheophyta</taxon>
        <taxon>Spermatophyta</taxon>
        <taxon>Magnoliopsida</taxon>
        <taxon>Liliopsida</taxon>
        <taxon>Asparagales</taxon>
        <taxon>Iridaceae</taxon>
        <taxon>Iridoideae</taxon>
        <taxon>Irideae</taxon>
        <taxon>Iris</taxon>
    </lineage>
</organism>
<name>A0AAX6IJD7_IRIPA</name>
<evidence type="ECO:0000256" key="3">
    <source>
        <dbReference type="PROSITE-ProRule" id="PRU00221"/>
    </source>
</evidence>
<keyword evidence="2" id="KW-0677">Repeat</keyword>
<comment type="caution">
    <text evidence="5">The sequence shown here is derived from an EMBL/GenBank/DDBJ whole genome shotgun (WGS) entry which is preliminary data.</text>
</comment>
<dbReference type="Proteomes" id="UP001140949">
    <property type="component" value="Unassembled WGS sequence"/>
</dbReference>
<feature type="compositionally biased region" description="Acidic residues" evidence="4">
    <location>
        <begin position="1"/>
        <end position="12"/>
    </location>
</feature>
<dbReference type="SUPFAM" id="SSF50978">
    <property type="entry name" value="WD40 repeat-like"/>
    <property type="match status" value="1"/>
</dbReference>
<feature type="region of interest" description="Disordered" evidence="4">
    <location>
        <begin position="72"/>
        <end position="111"/>
    </location>
</feature>
<dbReference type="PANTHER" id="PTHR14221">
    <property type="entry name" value="WD REPEAT DOMAIN 44"/>
    <property type="match status" value="1"/>
</dbReference>
<feature type="compositionally biased region" description="Polar residues" evidence="4">
    <location>
        <begin position="18"/>
        <end position="30"/>
    </location>
</feature>
<dbReference type="InterPro" id="IPR040324">
    <property type="entry name" value="WDR44/Dgr2"/>
</dbReference>
<evidence type="ECO:0000256" key="4">
    <source>
        <dbReference type="SAM" id="MobiDB-lite"/>
    </source>
</evidence>
<keyword evidence="1 3" id="KW-0853">WD repeat</keyword>
<dbReference type="AlphaFoldDB" id="A0AAX6IJD7"/>
<dbReference type="InterPro" id="IPR015943">
    <property type="entry name" value="WD40/YVTN_repeat-like_dom_sf"/>
</dbReference>
<dbReference type="InterPro" id="IPR020472">
    <property type="entry name" value="WD40_PAC1"/>
</dbReference>
<feature type="region of interest" description="Disordered" evidence="4">
    <location>
        <begin position="1"/>
        <end position="33"/>
    </location>
</feature>
<reference evidence="5" key="2">
    <citation type="submission" date="2023-04" db="EMBL/GenBank/DDBJ databases">
        <authorList>
            <person name="Bruccoleri R.E."/>
            <person name="Oakeley E.J."/>
            <person name="Faust A.-M."/>
            <person name="Dessus-Babus S."/>
            <person name="Altorfer M."/>
            <person name="Burckhardt D."/>
            <person name="Oertli M."/>
            <person name="Naumann U."/>
            <person name="Petersen F."/>
            <person name="Wong J."/>
        </authorList>
    </citation>
    <scope>NUCLEOTIDE SEQUENCE</scope>
    <source>
        <strain evidence="5">GSM-AAB239-AS_SAM_17_03QT</strain>
        <tissue evidence="5">Leaf</tissue>
    </source>
</reference>
<reference evidence="5" key="1">
    <citation type="journal article" date="2023" name="GigaByte">
        <title>Genome assembly of the bearded iris, Iris pallida Lam.</title>
        <authorList>
            <person name="Bruccoleri R.E."/>
            <person name="Oakeley E.J."/>
            <person name="Faust A.M.E."/>
            <person name="Altorfer M."/>
            <person name="Dessus-Babus S."/>
            <person name="Burckhardt D."/>
            <person name="Oertli M."/>
            <person name="Naumann U."/>
            <person name="Petersen F."/>
            <person name="Wong J."/>
        </authorList>
    </citation>
    <scope>NUCLEOTIDE SEQUENCE</scope>
    <source>
        <strain evidence="5">GSM-AAB239-AS_SAM_17_03QT</strain>
    </source>
</reference>
<sequence>MQGISEEEEEVFFDSHSCIESPSCASPDSTVNREQELEFRKLDSEFWRKDLKSVRERRNRFLHGMGFDEFVSSSEAKEDTGDQPAENEVMERVTESSGAALDTLSTPDDDENQRDQLCCIKDLDSGKKFVIHDLGQDGLFSMLRELGSNKLISLQEFEGLLGLSRSIQKFMRKEVAPSVGKHDIVTDGRKIRSRSWWKKFMAKRPFAGTCKNDASIKHSVPSTMRAKVLRHKKRCLEFTALYMGQEIQAHKGLIRTMKFNPSGHYIGSGGEDCIVRIWQVREAEASCKCTTADGFSEFVDKVKDKKFVLGRKGIDSAPIVIPRKVFKIDETPRQELHGHTSDILDLSWSNSDHLLTSSMDKTVRMWKVGCDGCLKIFQHKDYVTCVQFNPVDDNYFISGSLDGKVRIWGVSETHVVDWADVRDIVTAICYRPDGEGFVVGSLAGSCRIYNYSGNVMQMDARFYVQRKKKSCGKLITGLRFSPEDSQKVMVTSADSKVRIFDGTEVIRKFRGCRRTKIQSSASFTADGRYIVSVGEDSNVYIWNYDASPSSKCLKSMKSIRSCEHFFSEDVSVAVPWTGMDQRQSSLNNKALHIPSQPLKILDPSTWLWDSDFRSFGAWLFADGILRGSATWPEEKLPISSPCSSRGGDLRHQHGNFKYHMHPNYQHLTCLSASWCMVIVTASRSGSIRTFHNYGLPVRL</sequence>
<dbReference type="PROSITE" id="PS50082">
    <property type="entry name" value="WD_REPEATS_2"/>
    <property type="match status" value="4"/>
</dbReference>
<evidence type="ECO:0000256" key="2">
    <source>
        <dbReference type="ARBA" id="ARBA00022737"/>
    </source>
</evidence>
<feature type="repeat" description="WD" evidence="3">
    <location>
        <begin position="520"/>
        <end position="543"/>
    </location>
</feature>
<feature type="repeat" description="WD" evidence="3">
    <location>
        <begin position="336"/>
        <end position="368"/>
    </location>
</feature>